<evidence type="ECO:0000313" key="1">
    <source>
        <dbReference type="EMBL" id="KAF3595037.1"/>
    </source>
</evidence>
<dbReference type="EMBL" id="QGKV02000299">
    <property type="protein sequence ID" value="KAF3595037.1"/>
    <property type="molecule type" value="Genomic_DNA"/>
</dbReference>
<gene>
    <name evidence="1" type="ORF">DY000_02020732</name>
</gene>
<protein>
    <submittedName>
        <fullName evidence="1">Uncharacterized protein</fullName>
    </submittedName>
</protein>
<dbReference type="Proteomes" id="UP000266723">
    <property type="component" value="Unassembled WGS sequence"/>
</dbReference>
<name>A0ABQ7ED85_BRACR</name>
<proteinExistence type="predicted"/>
<reference evidence="1 2" key="1">
    <citation type="journal article" date="2020" name="BMC Genomics">
        <title>Intraspecific diversification of the crop wild relative Brassica cretica Lam. using demographic model selection.</title>
        <authorList>
            <person name="Kioukis A."/>
            <person name="Michalopoulou V.A."/>
            <person name="Briers L."/>
            <person name="Pirintsos S."/>
            <person name="Studholme D.J."/>
            <person name="Pavlidis P."/>
            <person name="Sarris P.F."/>
        </authorList>
    </citation>
    <scope>NUCLEOTIDE SEQUENCE [LARGE SCALE GENOMIC DNA]</scope>
    <source>
        <strain evidence="2">cv. PFS-1207/04</strain>
    </source>
</reference>
<sequence length="182" mass="20948">MVRLELISVKENRFGVYLSSWSSQIPLFSFAKDTETDFCMRDCMRGDGQSVDRLDRSLVWSIKRLRAVTPSTLSEVFVWHVSGQRCYVRVHGLRGSIPYLIGRFPCRSPLTLPLFSIILEGLTSLLSPDLLRLDLGGRFEERIAEFGNELANWVSEKEDDGREKCLMFHCFSNRRSLEQLPP</sequence>
<accession>A0ABQ7ED85</accession>
<organism evidence="1 2">
    <name type="scientific">Brassica cretica</name>
    <name type="common">Mustard</name>
    <dbReference type="NCBI Taxonomy" id="69181"/>
    <lineage>
        <taxon>Eukaryota</taxon>
        <taxon>Viridiplantae</taxon>
        <taxon>Streptophyta</taxon>
        <taxon>Embryophyta</taxon>
        <taxon>Tracheophyta</taxon>
        <taxon>Spermatophyta</taxon>
        <taxon>Magnoliopsida</taxon>
        <taxon>eudicotyledons</taxon>
        <taxon>Gunneridae</taxon>
        <taxon>Pentapetalae</taxon>
        <taxon>rosids</taxon>
        <taxon>malvids</taxon>
        <taxon>Brassicales</taxon>
        <taxon>Brassicaceae</taxon>
        <taxon>Brassiceae</taxon>
        <taxon>Brassica</taxon>
    </lineage>
</organism>
<evidence type="ECO:0000313" key="2">
    <source>
        <dbReference type="Proteomes" id="UP000266723"/>
    </source>
</evidence>
<keyword evidence="2" id="KW-1185">Reference proteome</keyword>
<comment type="caution">
    <text evidence="1">The sequence shown here is derived from an EMBL/GenBank/DDBJ whole genome shotgun (WGS) entry which is preliminary data.</text>
</comment>